<dbReference type="InterPro" id="IPR019887">
    <property type="entry name" value="Tscrpt_reg_AsnC/Lrp_C"/>
</dbReference>
<dbReference type="Pfam" id="PF01037">
    <property type="entry name" value="AsnC_trans_reg"/>
    <property type="match status" value="1"/>
</dbReference>
<dbReference type="PROSITE" id="PS50956">
    <property type="entry name" value="HTH_ASNC_2"/>
    <property type="match status" value="1"/>
</dbReference>
<dbReference type="Gene3D" id="1.10.10.10">
    <property type="entry name" value="Winged helix-like DNA-binding domain superfamily/Winged helix DNA-binding domain"/>
    <property type="match status" value="1"/>
</dbReference>
<name>A0ABQ5UFN6_9HYPH</name>
<feature type="domain" description="HTH asnC-type" evidence="4">
    <location>
        <begin position="8"/>
        <end position="69"/>
    </location>
</feature>
<evidence type="ECO:0000313" key="6">
    <source>
        <dbReference type="Proteomes" id="UP001161406"/>
    </source>
</evidence>
<dbReference type="SUPFAM" id="SSF46785">
    <property type="entry name" value="Winged helix' DNA-binding domain"/>
    <property type="match status" value="1"/>
</dbReference>
<keyword evidence="6" id="KW-1185">Reference proteome</keyword>
<dbReference type="SUPFAM" id="SSF54909">
    <property type="entry name" value="Dimeric alpha+beta barrel"/>
    <property type="match status" value="1"/>
</dbReference>
<organism evidence="5 6">
    <name type="scientific">Devosia yakushimensis</name>
    <dbReference type="NCBI Taxonomy" id="470028"/>
    <lineage>
        <taxon>Bacteria</taxon>
        <taxon>Pseudomonadati</taxon>
        <taxon>Pseudomonadota</taxon>
        <taxon>Alphaproteobacteria</taxon>
        <taxon>Hyphomicrobiales</taxon>
        <taxon>Devosiaceae</taxon>
        <taxon>Devosia</taxon>
    </lineage>
</organism>
<keyword evidence="1" id="KW-0805">Transcription regulation</keyword>
<dbReference type="InterPro" id="IPR011008">
    <property type="entry name" value="Dimeric_a/b-barrel"/>
</dbReference>
<dbReference type="PRINTS" id="PR00033">
    <property type="entry name" value="HTHASNC"/>
</dbReference>
<reference evidence="5" key="1">
    <citation type="journal article" date="2014" name="Int. J. Syst. Evol. Microbiol.">
        <title>Complete genome of a new Firmicutes species belonging to the dominant human colonic microbiota ('Ruminococcus bicirculans') reveals two chromosomes and a selective capacity to utilize plant glucans.</title>
        <authorList>
            <consortium name="NISC Comparative Sequencing Program"/>
            <person name="Wegmann U."/>
            <person name="Louis P."/>
            <person name="Goesmann A."/>
            <person name="Henrissat B."/>
            <person name="Duncan S.H."/>
            <person name="Flint H.J."/>
        </authorList>
    </citation>
    <scope>NUCLEOTIDE SEQUENCE</scope>
    <source>
        <strain evidence="5">NBRC 103855</strain>
    </source>
</reference>
<dbReference type="InterPro" id="IPR036390">
    <property type="entry name" value="WH_DNA-bd_sf"/>
</dbReference>
<keyword evidence="3" id="KW-0804">Transcription</keyword>
<evidence type="ECO:0000313" key="5">
    <source>
        <dbReference type="EMBL" id="GLQ10439.1"/>
    </source>
</evidence>
<dbReference type="InterPro" id="IPR036388">
    <property type="entry name" value="WH-like_DNA-bd_sf"/>
</dbReference>
<dbReference type="SMART" id="SM00344">
    <property type="entry name" value="HTH_ASNC"/>
    <property type="match status" value="1"/>
</dbReference>
<dbReference type="Pfam" id="PF13412">
    <property type="entry name" value="HTH_24"/>
    <property type="match status" value="1"/>
</dbReference>
<gene>
    <name evidence="5" type="ORF">GCM10007913_23710</name>
</gene>
<accession>A0ABQ5UFN6</accession>
<dbReference type="InterPro" id="IPR019888">
    <property type="entry name" value="Tscrpt_reg_AsnC-like"/>
</dbReference>
<sequence length="157" mass="18082">MESNAMQLDDIDRKILRALQRDGRMQNIELAKEVGLSPSPCLRRVRLLEQAGIIDRYVAVLNPAKIGKRLTLFARVWLKAQDEETIEHFVEEVLKLPQVLECYLMLGDCDVLVRIVAEDIDDYRRFQSEHLSRIRGLQNVKTDVPSQVVKQTSELPV</sequence>
<dbReference type="InterPro" id="IPR011991">
    <property type="entry name" value="ArsR-like_HTH"/>
</dbReference>
<keyword evidence="2" id="KW-0238">DNA-binding</keyword>
<dbReference type="PANTHER" id="PTHR30154:SF34">
    <property type="entry name" value="TRANSCRIPTIONAL REGULATOR AZLB"/>
    <property type="match status" value="1"/>
</dbReference>
<dbReference type="CDD" id="cd00090">
    <property type="entry name" value="HTH_ARSR"/>
    <property type="match status" value="1"/>
</dbReference>
<comment type="caution">
    <text evidence="5">The sequence shown here is derived from an EMBL/GenBank/DDBJ whole genome shotgun (WGS) entry which is preliminary data.</text>
</comment>
<dbReference type="Proteomes" id="UP001161406">
    <property type="component" value="Unassembled WGS sequence"/>
</dbReference>
<evidence type="ECO:0000256" key="3">
    <source>
        <dbReference type="ARBA" id="ARBA00023163"/>
    </source>
</evidence>
<dbReference type="EMBL" id="BSNG01000001">
    <property type="protein sequence ID" value="GLQ10439.1"/>
    <property type="molecule type" value="Genomic_DNA"/>
</dbReference>
<protein>
    <submittedName>
        <fullName evidence="5">AsnC family transcriptional regulator</fullName>
    </submittedName>
</protein>
<proteinExistence type="predicted"/>
<evidence type="ECO:0000259" key="4">
    <source>
        <dbReference type="PROSITE" id="PS50956"/>
    </source>
</evidence>
<evidence type="ECO:0000256" key="1">
    <source>
        <dbReference type="ARBA" id="ARBA00023015"/>
    </source>
</evidence>
<dbReference type="InterPro" id="IPR000485">
    <property type="entry name" value="AsnC-type_HTH_dom"/>
</dbReference>
<dbReference type="Gene3D" id="3.30.70.920">
    <property type="match status" value="1"/>
</dbReference>
<reference evidence="5" key="2">
    <citation type="submission" date="2023-01" db="EMBL/GenBank/DDBJ databases">
        <title>Draft genome sequence of Devosia yakushimensis strain NBRC 103855.</title>
        <authorList>
            <person name="Sun Q."/>
            <person name="Mori K."/>
        </authorList>
    </citation>
    <scope>NUCLEOTIDE SEQUENCE</scope>
    <source>
        <strain evidence="5">NBRC 103855</strain>
    </source>
</reference>
<evidence type="ECO:0000256" key="2">
    <source>
        <dbReference type="ARBA" id="ARBA00023125"/>
    </source>
</evidence>
<dbReference type="PANTHER" id="PTHR30154">
    <property type="entry name" value="LEUCINE-RESPONSIVE REGULATORY PROTEIN"/>
    <property type="match status" value="1"/>
</dbReference>